<dbReference type="Gene3D" id="3.40.710.10">
    <property type="entry name" value="DD-peptidase/beta-lactamase superfamily"/>
    <property type="match status" value="1"/>
</dbReference>
<dbReference type="AlphaFoldDB" id="F8P9P1"/>
<dbReference type="RefSeq" id="XP_007323115.1">
    <property type="nucleotide sequence ID" value="XM_007323053.1"/>
</dbReference>
<dbReference type="PANTHER" id="PTHR22935">
    <property type="entry name" value="PENICILLIN-BINDING PROTEIN"/>
    <property type="match status" value="1"/>
</dbReference>
<organism>
    <name type="scientific">Serpula lacrymans var. lacrymans (strain S7.9)</name>
    <name type="common">Dry rot fungus</name>
    <dbReference type="NCBI Taxonomy" id="578457"/>
    <lineage>
        <taxon>Eukaryota</taxon>
        <taxon>Fungi</taxon>
        <taxon>Dikarya</taxon>
        <taxon>Basidiomycota</taxon>
        <taxon>Agaricomycotina</taxon>
        <taxon>Agaricomycetes</taxon>
        <taxon>Agaricomycetidae</taxon>
        <taxon>Boletales</taxon>
        <taxon>Coniophorineae</taxon>
        <taxon>Serpulaceae</taxon>
        <taxon>Serpula</taxon>
    </lineage>
</organism>
<evidence type="ECO:0000256" key="1">
    <source>
        <dbReference type="ARBA" id="ARBA00038473"/>
    </source>
</evidence>
<dbReference type="SUPFAM" id="SSF56601">
    <property type="entry name" value="beta-lactamase/transpeptidase-like"/>
    <property type="match status" value="1"/>
</dbReference>
<dbReference type="InterPro" id="IPR012338">
    <property type="entry name" value="Beta-lactam/transpept-like"/>
</dbReference>
<evidence type="ECO:0000259" key="2">
    <source>
        <dbReference type="Pfam" id="PF00144"/>
    </source>
</evidence>
<dbReference type="Pfam" id="PF00144">
    <property type="entry name" value="Beta-lactamase"/>
    <property type="match status" value="1"/>
</dbReference>
<dbReference type="InterPro" id="IPR001466">
    <property type="entry name" value="Beta-lactam-related"/>
</dbReference>
<dbReference type="EMBL" id="GL945441">
    <property type="protein sequence ID" value="EGO20370.1"/>
    <property type="molecule type" value="Genomic_DNA"/>
</dbReference>
<dbReference type="Proteomes" id="UP000008064">
    <property type="component" value="Unassembled WGS sequence"/>
</dbReference>
<comment type="similarity">
    <text evidence="1">Belongs to the beta-lactamase family.</text>
</comment>
<dbReference type="PANTHER" id="PTHR22935:SF95">
    <property type="entry name" value="BETA-LACTAMASE-LIKE 1-RELATED"/>
    <property type="match status" value="1"/>
</dbReference>
<gene>
    <name evidence="3" type="ORF">SERLADRAFT_442507</name>
</gene>
<proteinExistence type="inferred from homology"/>
<dbReference type="HOGENOM" id="CLU_030521_0_0_1"/>
<name>F8P9P1_SERL9</name>
<evidence type="ECO:0000313" key="3">
    <source>
        <dbReference type="EMBL" id="EGO20370.1"/>
    </source>
</evidence>
<dbReference type="KEGG" id="sla:SERLADRAFT_442507"/>
<accession>F8P9P1</accession>
<reference evidence="3" key="1">
    <citation type="submission" date="2011-04" db="EMBL/GenBank/DDBJ databases">
        <title>Evolution of plant cell wall degrading machinery underlies the functional diversity of forest fungi.</title>
        <authorList>
            <consortium name="US DOE Joint Genome Institute (JGI-PGF)"/>
            <person name="Eastwood D.C."/>
            <person name="Floudas D."/>
            <person name="Binder M."/>
            <person name="Majcherczyk A."/>
            <person name="Schneider P."/>
            <person name="Aerts A."/>
            <person name="Asiegbu F.O."/>
            <person name="Baker S.E."/>
            <person name="Barry K."/>
            <person name="Bendiksby M."/>
            <person name="Blumentritt M."/>
            <person name="Coutinho P.M."/>
            <person name="Cullen D."/>
            <person name="Cullen D."/>
            <person name="Gathman A."/>
            <person name="Goodell B."/>
            <person name="Henrissat B."/>
            <person name="Ihrmark K."/>
            <person name="Kauserud H."/>
            <person name="Kohler A."/>
            <person name="LaButti K."/>
            <person name="Lapidus A."/>
            <person name="Lavin J.L."/>
            <person name="Lee Y.-H."/>
            <person name="Lindquist E."/>
            <person name="Lilly W."/>
            <person name="Lucas S."/>
            <person name="Morin E."/>
            <person name="Murat C."/>
            <person name="Oguiza J.A."/>
            <person name="Park J."/>
            <person name="Pisabarro A.G."/>
            <person name="Riley R."/>
            <person name="Rosling A."/>
            <person name="Salamov A."/>
            <person name="Schmidt O."/>
            <person name="Schmutz J."/>
            <person name="Skrede I."/>
            <person name="Stenlid J."/>
            <person name="Wiebenga A."/>
            <person name="Xie X."/>
            <person name="Kues U."/>
            <person name="Hibbett D.S."/>
            <person name="Hoffmeister D."/>
            <person name="Hogberg N."/>
            <person name="Martin F."/>
            <person name="Grigoriev I.V."/>
            <person name="Watkinson S.C."/>
        </authorList>
    </citation>
    <scope>NUCLEOTIDE SEQUENCE</scope>
    <source>
        <strain evidence="3">S7.9</strain>
    </source>
</reference>
<protein>
    <recommendedName>
        <fullName evidence="2">Beta-lactamase-related domain-containing protein</fullName>
    </recommendedName>
</protein>
<feature type="domain" description="Beta-lactamase-related" evidence="2">
    <location>
        <begin position="96"/>
        <end position="456"/>
    </location>
</feature>
<sequence length="593" mass="64816">MNPSSAHSTHFGIPRRNHLLRGVSFALVLYLTQSFGLESVVRAHPQTRRIGNSSQSYSVPLPPLLAKNPPAPSVISSAAQKLDSVLSLQFSALNESGVDSISVAVVTSNGSVYEGFWGVKRANETDAALRGTVDRNSIYRLGSGSKLITALETYILRNRGVLNLFFISSKLSGGHSLTSLFFISVIRDDSVKKYIPQLTYIPEEDPMTFRQLMSHMSGLGRDWPPGNTSNAWPKTLGGAGPLYYNGQPFPTHQDVYDAIAYDPLIAPPYTYPIYSNTGYSLLGITNVAANEAFEGSGSPTTHAELVKRDIFDPLGLNGSSFFLTDVNKPHVVVASVETLEADLDFGDATNPYGGQFSSISDLVKLMQTFLDPTRPESLISPYTVREWMRPMYVWPDNSAVGALWEIFQAQDSYGREQLVYQKSGDLVGYHSAWTINPINSYGVIVLTTGNLSEPVPLTNLVIEQVQSAFDTALESATSDLLVGSWRSDDGQGEITIVIEEWSLFVTNFTLNGTDVLYVMESDGDSTQLPLWSTSVDEYKLAVSSGQNGCEVLWVGLDGYGYIDGYSVNLLRVSRTGNNTTLLLPATGTELKRQ</sequence>
<dbReference type="OrthoDB" id="428260at2759"/>
<dbReference type="GeneID" id="18815738"/>
<dbReference type="InterPro" id="IPR051478">
    <property type="entry name" value="Beta-lactamase-like_AB/R"/>
</dbReference>